<dbReference type="Proteomes" id="UP000526501">
    <property type="component" value="Unassembled WGS sequence"/>
</dbReference>
<accession>A0A7X1B9G0</accession>
<name>A0A7X1B9G0_9BACT</name>
<gene>
    <name evidence="2" type="ORF">H5P27_12220</name>
</gene>
<evidence type="ECO:0000313" key="3">
    <source>
        <dbReference type="Proteomes" id="UP000526501"/>
    </source>
</evidence>
<comment type="caution">
    <text evidence="2">The sequence shown here is derived from an EMBL/GenBank/DDBJ whole genome shotgun (WGS) entry which is preliminary data.</text>
</comment>
<feature type="region of interest" description="Disordered" evidence="1">
    <location>
        <begin position="1"/>
        <end position="37"/>
    </location>
</feature>
<protein>
    <submittedName>
        <fullName evidence="2">Uncharacterized protein</fullName>
    </submittedName>
</protein>
<dbReference type="EMBL" id="JACHVC010000012">
    <property type="protein sequence ID" value="MBC2606810.1"/>
    <property type="molecule type" value="Genomic_DNA"/>
</dbReference>
<evidence type="ECO:0000256" key="1">
    <source>
        <dbReference type="SAM" id="MobiDB-lite"/>
    </source>
</evidence>
<organism evidence="2 3">
    <name type="scientific">Pelagicoccus albus</name>
    <dbReference type="NCBI Taxonomy" id="415222"/>
    <lineage>
        <taxon>Bacteria</taxon>
        <taxon>Pseudomonadati</taxon>
        <taxon>Verrucomicrobiota</taxon>
        <taxon>Opitutia</taxon>
        <taxon>Puniceicoccales</taxon>
        <taxon>Pelagicoccaceae</taxon>
        <taxon>Pelagicoccus</taxon>
    </lineage>
</organism>
<reference evidence="2 3" key="1">
    <citation type="submission" date="2020-07" db="EMBL/GenBank/DDBJ databases">
        <authorList>
            <person name="Feng X."/>
        </authorList>
    </citation>
    <scope>NUCLEOTIDE SEQUENCE [LARGE SCALE GENOMIC DNA]</scope>
    <source>
        <strain evidence="2 3">JCM23202</strain>
    </source>
</reference>
<sequence>MVNSITHGRASGFDQEAMGFGTRRDSNSESGTKQSVNISEETLLKAARAKLSRMVSQKRAYDQRGLLSPETQVGSLLSARA</sequence>
<keyword evidence="3" id="KW-1185">Reference proteome</keyword>
<dbReference type="AlphaFoldDB" id="A0A7X1B9G0"/>
<feature type="compositionally biased region" description="Polar residues" evidence="1">
    <location>
        <begin position="28"/>
        <end position="37"/>
    </location>
</feature>
<proteinExistence type="predicted"/>
<evidence type="ECO:0000313" key="2">
    <source>
        <dbReference type="EMBL" id="MBC2606810.1"/>
    </source>
</evidence>